<dbReference type="AlphaFoldDB" id="A0A5C2RMF2"/>
<evidence type="ECO:0000313" key="2">
    <source>
        <dbReference type="Proteomes" id="UP000313359"/>
    </source>
</evidence>
<dbReference type="Proteomes" id="UP000313359">
    <property type="component" value="Unassembled WGS sequence"/>
</dbReference>
<protein>
    <submittedName>
        <fullName evidence="1">Uncharacterized protein</fullName>
    </submittedName>
</protein>
<dbReference type="EMBL" id="ML122344">
    <property type="protein sequence ID" value="RPD52703.1"/>
    <property type="molecule type" value="Genomic_DNA"/>
</dbReference>
<proteinExistence type="predicted"/>
<gene>
    <name evidence="1" type="ORF">L227DRAFT_617599</name>
</gene>
<keyword evidence="2" id="KW-1185">Reference proteome</keyword>
<accession>A0A5C2RMF2</accession>
<dbReference type="OrthoDB" id="10548094at2759"/>
<evidence type="ECO:0000313" key="1">
    <source>
        <dbReference type="EMBL" id="RPD52703.1"/>
    </source>
</evidence>
<sequence>MFSYIQLHASCIPDHPHHAWITLRPPCLPFQRYVILEGVVSLLRRERIPDRLHIDNFIRQEFWAIPDFSVLSTSAQHSLVNFILDCAQAIEQGHRASLTGHSICPERTISHALQIRNTAMTTPFPSMQISPDPIVWHVGTVTFPDGCRLLFPTPHSSVVSLRIIDVLVREDIISHSVFDEDFIDIVDLEILPLD</sequence>
<reference evidence="1" key="1">
    <citation type="journal article" date="2018" name="Genome Biol. Evol.">
        <title>Genomics and development of Lentinus tigrinus, a white-rot wood-decaying mushroom with dimorphic fruiting bodies.</title>
        <authorList>
            <person name="Wu B."/>
            <person name="Xu Z."/>
            <person name="Knudson A."/>
            <person name="Carlson A."/>
            <person name="Chen N."/>
            <person name="Kovaka S."/>
            <person name="LaButti K."/>
            <person name="Lipzen A."/>
            <person name="Pennachio C."/>
            <person name="Riley R."/>
            <person name="Schakwitz W."/>
            <person name="Umezawa K."/>
            <person name="Ohm R.A."/>
            <person name="Grigoriev I.V."/>
            <person name="Nagy L.G."/>
            <person name="Gibbons J."/>
            <person name="Hibbett D."/>
        </authorList>
    </citation>
    <scope>NUCLEOTIDE SEQUENCE [LARGE SCALE GENOMIC DNA]</scope>
    <source>
        <strain evidence="1">ALCF2SS1-6</strain>
    </source>
</reference>
<name>A0A5C2RMF2_9APHY</name>
<organism evidence="1 2">
    <name type="scientific">Lentinus tigrinus ALCF2SS1-6</name>
    <dbReference type="NCBI Taxonomy" id="1328759"/>
    <lineage>
        <taxon>Eukaryota</taxon>
        <taxon>Fungi</taxon>
        <taxon>Dikarya</taxon>
        <taxon>Basidiomycota</taxon>
        <taxon>Agaricomycotina</taxon>
        <taxon>Agaricomycetes</taxon>
        <taxon>Polyporales</taxon>
        <taxon>Polyporaceae</taxon>
        <taxon>Lentinus</taxon>
    </lineage>
</organism>